<dbReference type="InterPro" id="IPR036271">
    <property type="entry name" value="Tet_transcr_reg_TetR-rel_C_sf"/>
</dbReference>
<dbReference type="PANTHER" id="PTHR47506:SF1">
    <property type="entry name" value="HTH-TYPE TRANSCRIPTIONAL REGULATOR YJDC"/>
    <property type="match status" value="1"/>
</dbReference>
<dbReference type="InterPro" id="IPR023772">
    <property type="entry name" value="DNA-bd_HTH_TetR-type_CS"/>
</dbReference>
<keyword evidence="1" id="KW-0805">Transcription regulation</keyword>
<dbReference type="RefSeq" id="WP_377044956.1">
    <property type="nucleotide sequence ID" value="NZ_JBHLUN010000008.1"/>
</dbReference>
<comment type="caution">
    <text evidence="7">The sequence shown here is derived from an EMBL/GenBank/DDBJ whole genome shotgun (WGS) entry which is preliminary data.</text>
</comment>
<organism evidence="7 8">
    <name type="scientific">Roseomonas elaeocarpi</name>
    <dbReference type="NCBI Taxonomy" id="907779"/>
    <lineage>
        <taxon>Bacteria</taxon>
        <taxon>Pseudomonadati</taxon>
        <taxon>Pseudomonadota</taxon>
        <taxon>Alphaproteobacteria</taxon>
        <taxon>Acetobacterales</taxon>
        <taxon>Roseomonadaceae</taxon>
        <taxon>Roseomonas</taxon>
    </lineage>
</organism>
<dbReference type="Pfam" id="PF00440">
    <property type="entry name" value="TetR_N"/>
    <property type="match status" value="1"/>
</dbReference>
<evidence type="ECO:0000256" key="3">
    <source>
        <dbReference type="ARBA" id="ARBA00023163"/>
    </source>
</evidence>
<gene>
    <name evidence="7" type="ORF">ACFFGY_13215</name>
</gene>
<protein>
    <submittedName>
        <fullName evidence="7">TetR/AcrR family transcriptional regulator</fullName>
    </submittedName>
</protein>
<dbReference type="PANTHER" id="PTHR47506">
    <property type="entry name" value="TRANSCRIPTIONAL REGULATORY PROTEIN"/>
    <property type="match status" value="1"/>
</dbReference>
<dbReference type="SUPFAM" id="SSF46689">
    <property type="entry name" value="Homeodomain-like"/>
    <property type="match status" value="1"/>
</dbReference>
<evidence type="ECO:0000313" key="8">
    <source>
        <dbReference type="Proteomes" id="UP001589865"/>
    </source>
</evidence>
<keyword evidence="3" id="KW-0804">Transcription</keyword>
<dbReference type="PROSITE" id="PS01081">
    <property type="entry name" value="HTH_TETR_1"/>
    <property type="match status" value="1"/>
</dbReference>
<evidence type="ECO:0000313" key="7">
    <source>
        <dbReference type="EMBL" id="MFC0409211.1"/>
    </source>
</evidence>
<evidence type="ECO:0000256" key="2">
    <source>
        <dbReference type="ARBA" id="ARBA00023125"/>
    </source>
</evidence>
<evidence type="ECO:0000259" key="6">
    <source>
        <dbReference type="PROSITE" id="PS50977"/>
    </source>
</evidence>
<dbReference type="Proteomes" id="UP001589865">
    <property type="component" value="Unassembled WGS sequence"/>
</dbReference>
<accession>A0ABV6JU14</accession>
<dbReference type="PROSITE" id="PS50977">
    <property type="entry name" value="HTH_TETR_2"/>
    <property type="match status" value="1"/>
</dbReference>
<dbReference type="InterPro" id="IPR009057">
    <property type="entry name" value="Homeodomain-like_sf"/>
</dbReference>
<evidence type="ECO:0000256" key="1">
    <source>
        <dbReference type="ARBA" id="ARBA00023015"/>
    </source>
</evidence>
<name>A0ABV6JU14_9PROT</name>
<feature type="domain" description="HTH tetR-type" evidence="6">
    <location>
        <begin position="30"/>
        <end position="90"/>
    </location>
</feature>
<dbReference type="EMBL" id="JBHLUN010000008">
    <property type="protein sequence ID" value="MFC0409211.1"/>
    <property type="molecule type" value="Genomic_DNA"/>
</dbReference>
<evidence type="ECO:0000256" key="4">
    <source>
        <dbReference type="PROSITE-ProRule" id="PRU00335"/>
    </source>
</evidence>
<dbReference type="InterPro" id="IPR001647">
    <property type="entry name" value="HTH_TetR"/>
</dbReference>
<reference evidence="7 8" key="1">
    <citation type="submission" date="2024-09" db="EMBL/GenBank/DDBJ databases">
        <authorList>
            <person name="Sun Q."/>
            <person name="Mori K."/>
        </authorList>
    </citation>
    <scope>NUCLEOTIDE SEQUENCE [LARGE SCALE GENOMIC DNA]</scope>
    <source>
        <strain evidence="7 8">TBRC 5777</strain>
    </source>
</reference>
<dbReference type="Gene3D" id="1.10.357.10">
    <property type="entry name" value="Tetracycline Repressor, domain 2"/>
    <property type="match status" value="1"/>
</dbReference>
<feature type="region of interest" description="Disordered" evidence="5">
    <location>
        <begin position="1"/>
        <end position="31"/>
    </location>
</feature>
<keyword evidence="2 4" id="KW-0238">DNA-binding</keyword>
<feature type="DNA-binding region" description="H-T-H motif" evidence="4">
    <location>
        <begin position="53"/>
        <end position="72"/>
    </location>
</feature>
<keyword evidence="8" id="KW-1185">Reference proteome</keyword>
<dbReference type="Gene3D" id="1.10.10.60">
    <property type="entry name" value="Homeodomain-like"/>
    <property type="match status" value="1"/>
</dbReference>
<evidence type="ECO:0000256" key="5">
    <source>
        <dbReference type="SAM" id="MobiDB-lite"/>
    </source>
</evidence>
<dbReference type="SUPFAM" id="SSF48498">
    <property type="entry name" value="Tetracyclin repressor-like, C-terminal domain"/>
    <property type="match status" value="1"/>
</dbReference>
<sequence>MTTNLPRSGGCPEGRPDAPPAARPRGRPRRFDPEQAVATAQRLFHARGYDAVSVADLTEALGINPPSFYAAFGSKAGLYARILNRYTAAEGVPLAEILRPGRPVAEALAEVLEESARRYATDPAAAGCLAIEGARCNDPEAREAARALTVAAGDTIRRFVATTHPEAAGRLADYVVTLMAGLSTMAREGHGPERVLATARLAGLALAQALRA</sequence>
<proteinExistence type="predicted"/>